<evidence type="ECO:0000313" key="5">
    <source>
        <dbReference type="Proteomes" id="UP000887560"/>
    </source>
</evidence>
<accession>A0A915PFE4</accession>
<evidence type="ECO:0000256" key="4">
    <source>
        <dbReference type="SAM" id="MobiDB-lite"/>
    </source>
</evidence>
<comment type="similarity">
    <text evidence="1">Belongs to the short-chain dehydrogenases/reductases (SDR) family.</text>
</comment>
<dbReference type="PRINTS" id="PR00081">
    <property type="entry name" value="GDHRDH"/>
</dbReference>
<name>A0A915PFE4_9BILA</name>
<evidence type="ECO:0000256" key="2">
    <source>
        <dbReference type="ARBA" id="ARBA00022857"/>
    </source>
</evidence>
<dbReference type="AlphaFoldDB" id="A0A915PFE4"/>
<dbReference type="Gene3D" id="3.40.50.720">
    <property type="entry name" value="NAD(P)-binding Rossmann-like Domain"/>
    <property type="match status" value="1"/>
</dbReference>
<protein>
    <submittedName>
        <fullName evidence="6">Glucuronosyltransferase</fullName>
    </submittedName>
</protein>
<feature type="region of interest" description="Disordered" evidence="4">
    <location>
        <begin position="1"/>
        <end position="52"/>
    </location>
</feature>
<keyword evidence="3" id="KW-0560">Oxidoreductase</keyword>
<organism evidence="5 6">
    <name type="scientific">Meloidogyne floridensis</name>
    <dbReference type="NCBI Taxonomy" id="298350"/>
    <lineage>
        <taxon>Eukaryota</taxon>
        <taxon>Metazoa</taxon>
        <taxon>Ecdysozoa</taxon>
        <taxon>Nematoda</taxon>
        <taxon>Chromadorea</taxon>
        <taxon>Rhabditida</taxon>
        <taxon>Tylenchina</taxon>
        <taxon>Tylenchomorpha</taxon>
        <taxon>Tylenchoidea</taxon>
        <taxon>Meloidogynidae</taxon>
        <taxon>Meloidogyninae</taxon>
        <taxon>Meloidogyne</taxon>
    </lineage>
</organism>
<dbReference type="Proteomes" id="UP000887560">
    <property type="component" value="Unplaced"/>
</dbReference>
<reference evidence="6" key="1">
    <citation type="submission" date="2022-11" db="UniProtKB">
        <authorList>
            <consortium name="WormBaseParasite"/>
        </authorList>
    </citation>
    <scope>IDENTIFICATION</scope>
</reference>
<dbReference type="Pfam" id="PF00106">
    <property type="entry name" value="adh_short"/>
    <property type="match status" value="1"/>
</dbReference>
<sequence>MSLKPTSGLNGLEGIEEGDGEKRSKFKGGPSIGGPDTETIKEDVEKEKKKGKNEKNLKKVLRKLCAKRLRHTYRDPTDICMDFLVYEVEFAIEIISENLRIIHLPMNFKKQLNSKILETLGKAVAYLEFIRSRRYHFLGIYAELLANDKVMIGGVEIGIRDYLQEQNYSFGIADFDIMASSFAVFEALGIEKTFNISSSIFFPEYLQFLDIGGKPIDVTQYQIPDSSTAAPRVWKDGVAIYQEEKYLKHSNYWKKILLNDTSKAFFEAGNFGVQPPNMEDLFKKIKLHFVNQHPLGIFKTFPLHEKIIYIGDSAYGVSKAAKIAPSLLQAHELKSKGITVNACCPGYVDTDMTSHKGPLTIEEGADTPIWLATAEQVPNGAFVYLRKPIEWLH</sequence>
<evidence type="ECO:0000313" key="6">
    <source>
        <dbReference type="WBParaSite" id="scf7180000424704.g13767"/>
    </source>
</evidence>
<proteinExistence type="inferred from homology"/>
<dbReference type="GO" id="GO:0016491">
    <property type="term" value="F:oxidoreductase activity"/>
    <property type="evidence" value="ECO:0007669"/>
    <property type="project" value="UniProtKB-KW"/>
</dbReference>
<dbReference type="PANTHER" id="PTHR43963">
    <property type="entry name" value="CARBONYL REDUCTASE 1-RELATED"/>
    <property type="match status" value="1"/>
</dbReference>
<evidence type="ECO:0000256" key="3">
    <source>
        <dbReference type="ARBA" id="ARBA00023002"/>
    </source>
</evidence>
<dbReference type="InterPro" id="IPR002347">
    <property type="entry name" value="SDR_fam"/>
</dbReference>
<keyword evidence="5" id="KW-1185">Reference proteome</keyword>
<feature type="compositionally biased region" description="Basic and acidic residues" evidence="4">
    <location>
        <begin position="38"/>
        <end position="52"/>
    </location>
</feature>
<dbReference type="InterPro" id="IPR036291">
    <property type="entry name" value="NAD(P)-bd_dom_sf"/>
</dbReference>
<dbReference type="SUPFAM" id="SSF51735">
    <property type="entry name" value="NAD(P)-binding Rossmann-fold domains"/>
    <property type="match status" value="1"/>
</dbReference>
<keyword evidence="2" id="KW-0521">NADP</keyword>
<dbReference type="PANTHER" id="PTHR43963:SF6">
    <property type="entry name" value="CHAIN DEHYDROGENASE FAMILY PROTEIN, PUTATIVE (AFU_ORTHOLOGUE AFUA_3G15350)-RELATED"/>
    <property type="match status" value="1"/>
</dbReference>
<dbReference type="WBParaSite" id="scf7180000424704.g13767">
    <property type="protein sequence ID" value="scf7180000424704.g13767"/>
    <property type="gene ID" value="scf7180000424704.g13767"/>
</dbReference>
<evidence type="ECO:0000256" key="1">
    <source>
        <dbReference type="ARBA" id="ARBA00006484"/>
    </source>
</evidence>